<protein>
    <submittedName>
        <fullName evidence="3">Uncharacterized protein</fullName>
    </submittedName>
</protein>
<feature type="chain" id="PRO_5036904231" evidence="1">
    <location>
        <begin position="19"/>
        <end position="243"/>
    </location>
</feature>
<proteinExistence type="predicted"/>
<keyword evidence="1" id="KW-0732">Signal</keyword>
<reference evidence="3" key="1">
    <citation type="submission" date="2022-11" db="UniProtKB">
        <authorList>
            <consortium name="WormBaseParasite"/>
        </authorList>
    </citation>
    <scope>IDENTIFICATION</scope>
</reference>
<evidence type="ECO:0000313" key="2">
    <source>
        <dbReference type="Proteomes" id="UP000887566"/>
    </source>
</evidence>
<dbReference type="PANTHER" id="PTHR35014">
    <property type="entry name" value="INFECTION RESPONSE PROTEIN-RELATED"/>
    <property type="match status" value="1"/>
</dbReference>
<name>A0A914VG46_9BILA</name>
<accession>A0A914VG46</accession>
<dbReference type="PANTHER" id="PTHR35014:SF1">
    <property type="entry name" value="INFECTION RESPONSE PROTEIN"/>
    <property type="match status" value="1"/>
</dbReference>
<feature type="signal peptide" evidence="1">
    <location>
        <begin position="1"/>
        <end position="18"/>
    </location>
</feature>
<dbReference type="WBParaSite" id="PSAMB.scaffold1920size26677.g15553.t1">
    <property type="protein sequence ID" value="PSAMB.scaffold1920size26677.g15553.t1"/>
    <property type="gene ID" value="PSAMB.scaffold1920size26677.g15553"/>
</dbReference>
<sequence length="243" mass="27002">MIQQLLVFLAVTTAYTVAYVPSFLPEHLAEYSHSVVDDSTKATCDTTMLNQCTLAFYNQFAPGPVPFSNETVFQMALQQYLNVQGVDGWANIKTWMNTLVTCVGGQQAYFNCYNWTGLMTAWNINDLTAKQWNVRFLSLDYDCGPGYPVLIQNFYCIQGVAMHEGPVIQQCVANFTAAQTNQPSMTCQNIVNYLTCVEYPYITHCGPAAGGLVCHGERIAYYVYNPECASQAQLHCQGAPGKK</sequence>
<organism evidence="2 3">
    <name type="scientific">Plectus sambesii</name>
    <dbReference type="NCBI Taxonomy" id="2011161"/>
    <lineage>
        <taxon>Eukaryota</taxon>
        <taxon>Metazoa</taxon>
        <taxon>Ecdysozoa</taxon>
        <taxon>Nematoda</taxon>
        <taxon>Chromadorea</taxon>
        <taxon>Plectida</taxon>
        <taxon>Plectina</taxon>
        <taxon>Plectoidea</taxon>
        <taxon>Plectidae</taxon>
        <taxon>Plectus</taxon>
    </lineage>
</organism>
<evidence type="ECO:0000313" key="3">
    <source>
        <dbReference type="WBParaSite" id="PSAMB.scaffold1920size26677.g15553.t1"/>
    </source>
</evidence>
<dbReference type="Proteomes" id="UP000887566">
    <property type="component" value="Unplaced"/>
</dbReference>
<dbReference type="AlphaFoldDB" id="A0A914VG46"/>
<evidence type="ECO:0000256" key="1">
    <source>
        <dbReference type="SAM" id="SignalP"/>
    </source>
</evidence>
<keyword evidence="2" id="KW-1185">Reference proteome</keyword>